<evidence type="ECO:0000313" key="2">
    <source>
        <dbReference type="EMBL" id="EGT55983.1"/>
    </source>
</evidence>
<dbReference type="Pfam" id="PF01827">
    <property type="entry name" value="FTH"/>
    <property type="match status" value="1"/>
</dbReference>
<protein>
    <recommendedName>
        <fullName evidence="1">DUF38 domain-containing protein</fullName>
    </recommendedName>
</protein>
<dbReference type="InParanoid" id="G0N9X2"/>
<dbReference type="OrthoDB" id="5870279at2759"/>
<dbReference type="AlphaFoldDB" id="G0N9X2"/>
<dbReference type="EMBL" id="GL379853">
    <property type="protein sequence ID" value="EGT55983.1"/>
    <property type="molecule type" value="Genomic_DNA"/>
</dbReference>
<dbReference type="OMA" id="FVIICER"/>
<dbReference type="Proteomes" id="UP000008068">
    <property type="component" value="Unassembled WGS sequence"/>
</dbReference>
<sequence>MLLPLPIWQHLPLHFKKAVVSNLDFRSRCRLRVCSSAEKGLFDSCSSRINFLGINLTQPHFNSPHFPETPAEIFIRDKETKFSKYFNIYEAVEQLLSIFSNDRVAVDTFHFHVCLFERNGNGFKFFNSFMNGLQTRNITIKVRRLELLTSFRDKYQFVNFVKYLDVDHIQSIKLYRAFKYYMDDIVTTDQWMNLKEFEFETRHKFNIDWITHLYKLRLKIERLSVEAISELIQSFMIRNPPNGSFFSVSTVLPIIDSRILLPEIIECFPSPGRNDSIDFKAITGSEIYRHFHSPLHTHKIPMANSNNVFIAVLSVSNFSGIVCNVDSFEKDLKLLIEKKKVFEK</sequence>
<evidence type="ECO:0000313" key="3">
    <source>
        <dbReference type="Proteomes" id="UP000008068"/>
    </source>
</evidence>
<dbReference type="PANTHER" id="PTHR31006">
    <property type="entry name" value="F-BOX DOMAIN-CONTAINING PROTEIN-RELATED-RELATED"/>
    <property type="match status" value="1"/>
</dbReference>
<dbReference type="PANTHER" id="PTHR31006:SF18">
    <property type="entry name" value="F-BOX DOMAIN-CONTAINING PROTEIN"/>
    <property type="match status" value="1"/>
</dbReference>
<organism evidence="3">
    <name type="scientific">Caenorhabditis brenneri</name>
    <name type="common">Nematode worm</name>
    <dbReference type="NCBI Taxonomy" id="135651"/>
    <lineage>
        <taxon>Eukaryota</taxon>
        <taxon>Metazoa</taxon>
        <taxon>Ecdysozoa</taxon>
        <taxon>Nematoda</taxon>
        <taxon>Chromadorea</taxon>
        <taxon>Rhabditida</taxon>
        <taxon>Rhabditina</taxon>
        <taxon>Rhabditomorpha</taxon>
        <taxon>Rhabditoidea</taxon>
        <taxon>Rhabditidae</taxon>
        <taxon>Peloderinae</taxon>
        <taxon>Caenorhabditis</taxon>
    </lineage>
</organism>
<evidence type="ECO:0000259" key="1">
    <source>
        <dbReference type="Pfam" id="PF01827"/>
    </source>
</evidence>
<reference evidence="3" key="1">
    <citation type="submission" date="2011-07" db="EMBL/GenBank/DDBJ databases">
        <authorList>
            <consortium name="Caenorhabditis brenneri Sequencing and Analysis Consortium"/>
            <person name="Wilson R.K."/>
        </authorList>
    </citation>
    <scope>NUCLEOTIDE SEQUENCE [LARGE SCALE GENOMIC DNA]</scope>
    <source>
        <strain evidence="3">PB2801</strain>
    </source>
</reference>
<feature type="domain" description="DUF38" evidence="1">
    <location>
        <begin position="124"/>
        <end position="237"/>
    </location>
</feature>
<dbReference type="eggNOG" id="ENOG502THJX">
    <property type="taxonomic scope" value="Eukaryota"/>
</dbReference>
<dbReference type="InterPro" id="IPR042317">
    <property type="entry name" value="She-1-like"/>
</dbReference>
<name>G0N9X2_CAEBE</name>
<keyword evidence="3" id="KW-1185">Reference proteome</keyword>
<accession>G0N9X2</accession>
<gene>
    <name evidence="2" type="ORF">CAEBREN_25188</name>
</gene>
<proteinExistence type="predicted"/>
<dbReference type="STRING" id="135651.G0N9X2"/>
<dbReference type="InterPro" id="IPR002900">
    <property type="entry name" value="DUF38/FTH_CAE_spp"/>
</dbReference>
<dbReference type="HOGENOM" id="CLU_055882_0_0_1"/>